<evidence type="ECO:0000313" key="4">
    <source>
        <dbReference type="Proteomes" id="UP000678499"/>
    </source>
</evidence>
<keyword evidence="4" id="KW-1185">Reference proteome</keyword>
<dbReference type="PANTHER" id="PTHR46560:SF11">
    <property type="entry name" value="GH09980P"/>
    <property type="match status" value="1"/>
</dbReference>
<dbReference type="PANTHER" id="PTHR46560">
    <property type="entry name" value="CYPHER, ISOFORM B"/>
    <property type="match status" value="1"/>
</dbReference>
<feature type="non-terminal residue" evidence="3">
    <location>
        <position position="1"/>
    </location>
</feature>
<evidence type="ECO:0000259" key="2">
    <source>
        <dbReference type="PROSITE" id="PS51034"/>
    </source>
</evidence>
<dbReference type="AlphaFoldDB" id="A0A7R9BXC6"/>
<dbReference type="InterPro" id="IPR001507">
    <property type="entry name" value="ZP_dom"/>
</dbReference>
<proteinExistence type="predicted"/>
<sequence>MALRVHLNKGADAYPSVSLKMMLVWTILLFGLGCGNGQLVQTKVDPVLIVAQNKNLGGDPDVNLPPSIDDKKTVAGTVQGVVKLDGTYEEGLGSVIRTNRTSAFLNCTSGAMNVDVEFSEPFWGRIYADFNRFSACSVNGNGGRSYTLALPLRGCGTIQDPARVFINNIIVRFHAGLELDGDEVKTIICRYPPPIAPPPAVPVVPIVAPPPAAPPPVPAGLGM</sequence>
<feature type="chain" id="PRO_5036210450" description="ZP domain-containing protein" evidence="1">
    <location>
        <begin position="38"/>
        <end position="223"/>
    </location>
</feature>
<keyword evidence="1" id="KW-0732">Signal</keyword>
<dbReference type="EMBL" id="CAJPEX010003347">
    <property type="protein sequence ID" value="CAG0922140.1"/>
    <property type="molecule type" value="Genomic_DNA"/>
</dbReference>
<accession>A0A7R9BXC6</accession>
<reference evidence="3" key="1">
    <citation type="submission" date="2020-11" db="EMBL/GenBank/DDBJ databases">
        <authorList>
            <person name="Tran Van P."/>
        </authorList>
    </citation>
    <scope>NUCLEOTIDE SEQUENCE</scope>
</reference>
<name>A0A7R9BXC6_9CRUS</name>
<dbReference type="Proteomes" id="UP000678499">
    <property type="component" value="Unassembled WGS sequence"/>
</dbReference>
<organism evidence="3">
    <name type="scientific">Notodromas monacha</name>
    <dbReference type="NCBI Taxonomy" id="399045"/>
    <lineage>
        <taxon>Eukaryota</taxon>
        <taxon>Metazoa</taxon>
        <taxon>Ecdysozoa</taxon>
        <taxon>Arthropoda</taxon>
        <taxon>Crustacea</taxon>
        <taxon>Oligostraca</taxon>
        <taxon>Ostracoda</taxon>
        <taxon>Podocopa</taxon>
        <taxon>Podocopida</taxon>
        <taxon>Cypridocopina</taxon>
        <taxon>Cypridoidea</taxon>
        <taxon>Cyprididae</taxon>
        <taxon>Notodromas</taxon>
    </lineage>
</organism>
<dbReference type="OrthoDB" id="6379377at2759"/>
<feature type="domain" description="ZP" evidence="2">
    <location>
        <begin position="106"/>
        <end position="223"/>
    </location>
</feature>
<dbReference type="PROSITE" id="PS51034">
    <property type="entry name" value="ZP_2"/>
    <property type="match status" value="1"/>
</dbReference>
<evidence type="ECO:0000313" key="3">
    <source>
        <dbReference type="EMBL" id="CAD7281988.1"/>
    </source>
</evidence>
<gene>
    <name evidence="3" type="ORF">NMOB1V02_LOCUS9621</name>
</gene>
<dbReference type="EMBL" id="OA885384">
    <property type="protein sequence ID" value="CAD7281988.1"/>
    <property type="molecule type" value="Genomic_DNA"/>
</dbReference>
<protein>
    <recommendedName>
        <fullName evidence="2">ZP domain-containing protein</fullName>
    </recommendedName>
</protein>
<evidence type="ECO:0000256" key="1">
    <source>
        <dbReference type="SAM" id="SignalP"/>
    </source>
</evidence>
<feature type="signal peptide" evidence="1">
    <location>
        <begin position="1"/>
        <end position="37"/>
    </location>
</feature>
<dbReference type="PROSITE" id="PS51257">
    <property type="entry name" value="PROKAR_LIPOPROTEIN"/>
    <property type="match status" value="1"/>
</dbReference>